<feature type="region of interest" description="Disordered" evidence="1">
    <location>
        <begin position="418"/>
        <end position="598"/>
    </location>
</feature>
<feature type="compositionally biased region" description="Low complexity" evidence="1">
    <location>
        <begin position="494"/>
        <end position="503"/>
    </location>
</feature>
<feature type="domain" description="Spen paralogue and orthologue SPOC C-terminal" evidence="2">
    <location>
        <begin position="145"/>
        <end position="294"/>
    </location>
</feature>
<dbReference type="OrthoDB" id="436852at2759"/>
<name>A0A4P9XLF0_9FUNG</name>
<dbReference type="Proteomes" id="UP000271241">
    <property type="component" value="Unassembled WGS sequence"/>
</dbReference>
<organism evidence="3 4">
    <name type="scientific">Thamnocephalis sphaerospora</name>
    <dbReference type="NCBI Taxonomy" id="78915"/>
    <lineage>
        <taxon>Eukaryota</taxon>
        <taxon>Fungi</taxon>
        <taxon>Fungi incertae sedis</taxon>
        <taxon>Zoopagomycota</taxon>
        <taxon>Zoopagomycotina</taxon>
        <taxon>Zoopagomycetes</taxon>
        <taxon>Zoopagales</taxon>
        <taxon>Sigmoideomycetaceae</taxon>
        <taxon>Thamnocephalis</taxon>
    </lineage>
</organism>
<feature type="compositionally biased region" description="Low complexity" evidence="1">
    <location>
        <begin position="351"/>
        <end position="362"/>
    </location>
</feature>
<protein>
    <recommendedName>
        <fullName evidence="2">Spen paralogue and orthologue SPOC C-terminal domain-containing protein</fullName>
    </recommendedName>
</protein>
<feature type="compositionally biased region" description="Basic and acidic residues" evidence="1">
    <location>
        <begin position="465"/>
        <end position="479"/>
    </location>
</feature>
<dbReference type="InterPro" id="IPR012921">
    <property type="entry name" value="SPOC_C"/>
</dbReference>
<feature type="compositionally biased region" description="Low complexity" evidence="1">
    <location>
        <begin position="510"/>
        <end position="525"/>
    </location>
</feature>
<feature type="compositionally biased region" description="Low complexity" evidence="1">
    <location>
        <begin position="430"/>
        <end position="442"/>
    </location>
</feature>
<sequence>AEQDADALSKFDRAFARLETAAGAAATDEPLPPSASVSENATAPTTPTFALPSAREASPLADFDAGDYAVSAQLDEPDLGGGGFAIGMSDAHDLDELLGSDSRDDAETHSTDSGDVSGEDPFAQYDITPKLPEIKVRSPAAPASGATIWTGRLFMPDVADLRCSAEQIAGETRLDARAWEDLLPAALSIDGRIPVVRTAEYLRQQLSSSSKQLLAVRFSSADARDAAHLHSLWTYFHTRERYGVVGYTLPSVKDMYIVPLPASRSMPEFIASLPNDFANAPPDRDMLLGIIVWNRPRSAPASSSSSSSSAIVAGRSASVPNPRKAARLAVPTRAESDAPTSLPSPAPPPLASLASSSPAPSVPAIDPAVTQLLAQLSGGPASSAPLPAPPAATASLTSTGLAPELLQALQGLLGAQQPGSAGPTALNTVAGAGSSARSGTSSYTDRYTQPTTNTSDHQLPVPRTRTWDLDGDTRDRYDDPYASGPSAHRHSRDQLPQPQQQQQHYGDAHQYSSSQSQQSQQPYQSAWSRGPEREAYYPPDARHRRNAYGRSDEDQYVNDYNQGHAHRTSAHGQPHARPFRSNYRGSPRSHRGRPYYRP</sequence>
<dbReference type="STRING" id="78915.A0A4P9XLF0"/>
<feature type="compositionally biased region" description="Polar residues" evidence="1">
    <location>
        <begin position="443"/>
        <end position="457"/>
    </location>
</feature>
<keyword evidence="4" id="KW-1185">Reference proteome</keyword>
<dbReference type="AlphaFoldDB" id="A0A4P9XLF0"/>
<feature type="compositionally biased region" description="Low complexity" evidence="1">
    <location>
        <begin position="41"/>
        <end position="54"/>
    </location>
</feature>
<feature type="compositionally biased region" description="Low complexity" evidence="1">
    <location>
        <begin position="299"/>
        <end position="318"/>
    </location>
</feature>
<feature type="region of interest" description="Disordered" evidence="1">
    <location>
        <begin position="299"/>
        <end position="362"/>
    </location>
</feature>
<evidence type="ECO:0000256" key="1">
    <source>
        <dbReference type="SAM" id="MobiDB-lite"/>
    </source>
</evidence>
<proteinExistence type="predicted"/>
<feature type="non-terminal residue" evidence="3">
    <location>
        <position position="1"/>
    </location>
</feature>
<feature type="compositionally biased region" description="Basic and acidic residues" evidence="1">
    <location>
        <begin position="95"/>
        <end position="112"/>
    </location>
</feature>
<reference evidence="4" key="1">
    <citation type="journal article" date="2018" name="Nat. Microbiol.">
        <title>Leveraging single-cell genomics to expand the fungal tree of life.</title>
        <authorList>
            <person name="Ahrendt S.R."/>
            <person name="Quandt C.A."/>
            <person name="Ciobanu D."/>
            <person name="Clum A."/>
            <person name="Salamov A."/>
            <person name="Andreopoulos B."/>
            <person name="Cheng J.F."/>
            <person name="Woyke T."/>
            <person name="Pelin A."/>
            <person name="Henrissat B."/>
            <person name="Reynolds N.K."/>
            <person name="Benny G.L."/>
            <person name="Smith M.E."/>
            <person name="James T.Y."/>
            <person name="Grigoriev I.V."/>
        </authorList>
    </citation>
    <scope>NUCLEOTIDE SEQUENCE [LARGE SCALE GENOMIC DNA]</scope>
    <source>
        <strain evidence="4">RSA 1356</strain>
    </source>
</reference>
<dbReference type="Pfam" id="PF07744">
    <property type="entry name" value="SPOC"/>
    <property type="match status" value="1"/>
</dbReference>
<gene>
    <name evidence="3" type="ORF">THASP1DRAFT_31556</name>
</gene>
<feature type="region of interest" description="Disordered" evidence="1">
    <location>
        <begin position="23"/>
        <end position="54"/>
    </location>
</feature>
<feature type="region of interest" description="Disordered" evidence="1">
    <location>
        <begin position="95"/>
        <end position="124"/>
    </location>
</feature>
<evidence type="ECO:0000259" key="2">
    <source>
        <dbReference type="Pfam" id="PF07744"/>
    </source>
</evidence>
<evidence type="ECO:0000313" key="3">
    <source>
        <dbReference type="EMBL" id="RKP06626.1"/>
    </source>
</evidence>
<accession>A0A4P9XLF0</accession>
<dbReference type="EMBL" id="KZ992847">
    <property type="protein sequence ID" value="RKP06626.1"/>
    <property type="molecule type" value="Genomic_DNA"/>
</dbReference>
<dbReference type="CDD" id="cd21538">
    <property type="entry name" value="SPOC_TFIIS"/>
    <property type="match status" value="1"/>
</dbReference>
<evidence type="ECO:0000313" key="4">
    <source>
        <dbReference type="Proteomes" id="UP000271241"/>
    </source>
</evidence>
<feature type="compositionally biased region" description="Basic residues" evidence="1">
    <location>
        <begin position="587"/>
        <end position="598"/>
    </location>
</feature>